<evidence type="ECO:0000313" key="1">
    <source>
        <dbReference type="EMBL" id="MBO0358619.1"/>
    </source>
</evidence>
<name>A0A939EVJ3_9BACT</name>
<sequence length="469" mass="52582">MTLKITTADIRRELERRKYRKIDGYFPDTGPFRRELYHKHLDFFKAGAVHRERAMIAANRVGKTDGAGGYELTCHLTGIYPWWWPGRRFSKPVNFLVGGETGMLVRDSIQLKLLGELHDIGTGMIPKEYIESTTPKSGIPKAVGNIYVKHISGGVSTCQLQSYDQGREVFQATERDGVWFDEEPPIDIYTEGLIRTMTTKGIVMSTFTPLKGVSETVLHLQKQAKDGVVTVISATWDDAPHLSDEDKEELMRSLPPHQRDARSKGIPSLGSGAVYPIPESDFTCEPFELPKHYKRCYGMDVGWNNTASLWLATDPDTDVTYAYAEYKRGQAEPSVHAATIRAKGDWIHGVIDPASRGRAQKDGEQLIYLYQQQGLKIIPASNAVESGIFDVYEKMTVGKLKIFSNLTETLAEIRLYRRDDKGRIVKEFDHLMDCLRYGIVSGLGVATIKPIAKAAVQEYHASGDTWMAG</sequence>
<reference evidence="1" key="1">
    <citation type="submission" date="2021-03" db="EMBL/GenBank/DDBJ databases">
        <authorList>
            <person name="Kim M.K."/>
        </authorList>
    </citation>
    <scope>NUCLEOTIDE SEQUENCE</scope>
    <source>
        <strain evidence="1">BT186</strain>
    </source>
</reference>
<organism evidence="1 2">
    <name type="scientific">Hymenobacter telluris</name>
    <dbReference type="NCBI Taxonomy" id="2816474"/>
    <lineage>
        <taxon>Bacteria</taxon>
        <taxon>Pseudomonadati</taxon>
        <taxon>Bacteroidota</taxon>
        <taxon>Cytophagia</taxon>
        <taxon>Cytophagales</taxon>
        <taxon>Hymenobacteraceae</taxon>
        <taxon>Hymenobacter</taxon>
    </lineage>
</organism>
<dbReference type="Proteomes" id="UP000664144">
    <property type="component" value="Unassembled WGS sequence"/>
</dbReference>
<accession>A0A939EVJ3</accession>
<dbReference type="RefSeq" id="WP_206984545.1">
    <property type="nucleotide sequence ID" value="NZ_JAFLQZ010000006.1"/>
</dbReference>
<dbReference type="Pfam" id="PF03237">
    <property type="entry name" value="Terminase_6N"/>
    <property type="match status" value="1"/>
</dbReference>
<dbReference type="EMBL" id="JAFLQZ010000006">
    <property type="protein sequence ID" value="MBO0358619.1"/>
    <property type="molecule type" value="Genomic_DNA"/>
</dbReference>
<comment type="caution">
    <text evidence="1">The sequence shown here is derived from an EMBL/GenBank/DDBJ whole genome shotgun (WGS) entry which is preliminary data.</text>
</comment>
<protein>
    <submittedName>
        <fullName evidence="1">Terminase family protein</fullName>
    </submittedName>
</protein>
<evidence type="ECO:0000313" key="2">
    <source>
        <dbReference type="Proteomes" id="UP000664144"/>
    </source>
</evidence>
<keyword evidence="2" id="KW-1185">Reference proteome</keyword>
<gene>
    <name evidence="1" type="ORF">J0X19_11740</name>
</gene>
<proteinExistence type="predicted"/>
<dbReference type="Gene3D" id="3.30.420.280">
    <property type="match status" value="1"/>
</dbReference>
<dbReference type="AlphaFoldDB" id="A0A939EVJ3"/>